<sequence length="209" mass="24116">MSCLHFFKAPRTQSEERQDYEKYLQKNIVSNFNDKRRFYNRGHLTPNDAFDIANERDLTFVNTNIAPQWVMFNGGNWNVVENAVKTYSNKYQRKVYVVTGTGGEIMKLNNRVTVPAFFWKAVCDPEKRESIVFVAKNPSGKEGTERQGGCPIKDIRKQMTPVNGIIKCSSLDDLKRRKEAKYFKLPSFGEACQPSKKGTFLDQFLSDFN</sequence>
<proteinExistence type="inferred from homology"/>
<evidence type="ECO:0000259" key="4">
    <source>
        <dbReference type="SMART" id="SM00892"/>
    </source>
</evidence>
<dbReference type="GO" id="GO:0005743">
    <property type="term" value="C:mitochondrial inner membrane"/>
    <property type="evidence" value="ECO:0007669"/>
    <property type="project" value="TreeGrafter"/>
</dbReference>
<dbReference type="Proteomes" id="UP001152795">
    <property type="component" value="Unassembled WGS sequence"/>
</dbReference>
<protein>
    <submittedName>
        <fullName evidence="5">Neurogenic locus notch homolog 1-like</fullName>
    </submittedName>
</protein>
<name>A0A7D9L8D8_PARCT</name>
<dbReference type="Pfam" id="PF01223">
    <property type="entry name" value="Endonuclease_NS"/>
    <property type="match status" value="1"/>
</dbReference>
<feature type="domain" description="DNA/RNA non-specific endonuclease/pyrophosphatase/phosphodiesterase" evidence="4">
    <location>
        <begin position="1"/>
        <end position="174"/>
    </location>
</feature>
<dbReference type="GO" id="GO:0003676">
    <property type="term" value="F:nucleic acid binding"/>
    <property type="evidence" value="ECO:0007669"/>
    <property type="project" value="InterPro"/>
</dbReference>
<dbReference type="GO" id="GO:0000014">
    <property type="term" value="F:single-stranded DNA endodeoxyribonuclease activity"/>
    <property type="evidence" value="ECO:0007669"/>
    <property type="project" value="TreeGrafter"/>
</dbReference>
<dbReference type="InterPro" id="IPR044929">
    <property type="entry name" value="DNA/RNA_non-sp_Endonuclease_sf"/>
</dbReference>
<dbReference type="SUPFAM" id="SSF54060">
    <property type="entry name" value="His-Me finger endonucleases"/>
    <property type="match status" value="1"/>
</dbReference>
<dbReference type="InterPro" id="IPR044925">
    <property type="entry name" value="His-Me_finger_sf"/>
</dbReference>
<comment type="caution">
    <text evidence="5">The sequence shown here is derived from an EMBL/GenBank/DDBJ whole genome shotgun (WGS) entry which is preliminary data.</text>
</comment>
<evidence type="ECO:0000256" key="2">
    <source>
        <dbReference type="PIRSR" id="PIRSR640255-1"/>
    </source>
</evidence>
<dbReference type="InterPro" id="IPR040255">
    <property type="entry name" value="Non-specific_endonuclease"/>
</dbReference>
<evidence type="ECO:0000313" key="6">
    <source>
        <dbReference type="Proteomes" id="UP001152795"/>
    </source>
</evidence>
<dbReference type="PANTHER" id="PTHR13966">
    <property type="entry name" value="ENDONUCLEASE RELATED"/>
    <property type="match status" value="1"/>
</dbReference>
<dbReference type="GO" id="GO:0006309">
    <property type="term" value="P:apoptotic DNA fragmentation"/>
    <property type="evidence" value="ECO:0007669"/>
    <property type="project" value="TreeGrafter"/>
</dbReference>
<comment type="similarity">
    <text evidence="1">Belongs to the DNA/RNA non-specific endonuclease family.</text>
</comment>
<dbReference type="GO" id="GO:0004521">
    <property type="term" value="F:RNA endonuclease activity"/>
    <property type="evidence" value="ECO:0007669"/>
    <property type="project" value="TreeGrafter"/>
</dbReference>
<evidence type="ECO:0000256" key="3">
    <source>
        <dbReference type="PIRSR" id="PIRSR640255-2"/>
    </source>
</evidence>
<dbReference type="PANTHER" id="PTHR13966:SF19">
    <property type="entry name" value="NUCLEASE EXOG, MITOCHONDRIAL"/>
    <property type="match status" value="1"/>
</dbReference>
<dbReference type="AlphaFoldDB" id="A0A7D9L8D8"/>
<accession>A0A7D9L8D8</accession>
<keyword evidence="6" id="KW-1185">Reference proteome</keyword>
<organism evidence="5 6">
    <name type="scientific">Paramuricea clavata</name>
    <name type="common">Red gorgonian</name>
    <name type="synonym">Violescent sea-whip</name>
    <dbReference type="NCBI Taxonomy" id="317549"/>
    <lineage>
        <taxon>Eukaryota</taxon>
        <taxon>Metazoa</taxon>
        <taxon>Cnidaria</taxon>
        <taxon>Anthozoa</taxon>
        <taxon>Octocorallia</taxon>
        <taxon>Malacalcyonacea</taxon>
        <taxon>Plexauridae</taxon>
        <taxon>Paramuricea</taxon>
    </lineage>
</organism>
<feature type="binding site" evidence="3">
    <location>
        <position position="73"/>
    </location>
    <ligand>
        <name>Mg(2+)</name>
        <dbReference type="ChEBI" id="CHEBI:18420"/>
        <note>catalytic</note>
    </ligand>
</feature>
<dbReference type="GO" id="GO:0005634">
    <property type="term" value="C:nucleus"/>
    <property type="evidence" value="ECO:0007669"/>
    <property type="project" value="TreeGrafter"/>
</dbReference>
<reference evidence="5" key="1">
    <citation type="submission" date="2020-04" db="EMBL/GenBank/DDBJ databases">
        <authorList>
            <person name="Alioto T."/>
            <person name="Alioto T."/>
            <person name="Gomez Garrido J."/>
        </authorList>
    </citation>
    <scope>NUCLEOTIDE SEQUENCE</scope>
    <source>
        <strain evidence="5">A484AB</strain>
    </source>
</reference>
<dbReference type="GO" id="GO:0046872">
    <property type="term" value="F:metal ion binding"/>
    <property type="evidence" value="ECO:0007669"/>
    <property type="project" value="UniProtKB-KW"/>
</dbReference>
<keyword evidence="3" id="KW-0479">Metal-binding</keyword>
<feature type="active site" description="Proton acceptor" evidence="2">
    <location>
        <position position="43"/>
    </location>
</feature>
<dbReference type="SMART" id="SM00892">
    <property type="entry name" value="Endonuclease_NS"/>
    <property type="match status" value="1"/>
</dbReference>
<dbReference type="OrthoDB" id="5945347at2759"/>
<evidence type="ECO:0000256" key="1">
    <source>
        <dbReference type="ARBA" id="ARBA00010052"/>
    </source>
</evidence>
<evidence type="ECO:0000313" key="5">
    <source>
        <dbReference type="EMBL" id="CAB4025264.1"/>
    </source>
</evidence>
<gene>
    <name evidence="5" type="ORF">PACLA_8A058493</name>
</gene>
<dbReference type="Gene3D" id="3.40.570.10">
    <property type="entry name" value="Extracellular Endonuclease, subunit A"/>
    <property type="match status" value="1"/>
</dbReference>
<dbReference type="EMBL" id="CACRXK020013509">
    <property type="protein sequence ID" value="CAB4025264.1"/>
    <property type="molecule type" value="Genomic_DNA"/>
</dbReference>
<dbReference type="InterPro" id="IPR001604">
    <property type="entry name" value="Endo_G_ENPP1-like_dom"/>
</dbReference>